<keyword evidence="3" id="KW-0547">Nucleotide-binding</keyword>
<comment type="caution">
    <text evidence="7">The sequence shown here is derived from an EMBL/GenBank/DDBJ whole genome shotgun (WGS) entry which is preliminary data.</text>
</comment>
<evidence type="ECO:0000259" key="6">
    <source>
        <dbReference type="PROSITE" id="PS50893"/>
    </source>
</evidence>
<gene>
    <name evidence="7" type="ORF">FBZ93_11979</name>
</gene>
<dbReference type="Proteomes" id="UP000321304">
    <property type="component" value="Unassembled WGS sequence"/>
</dbReference>
<dbReference type="CDD" id="cd03230">
    <property type="entry name" value="ABC_DR_subfamily_A"/>
    <property type="match status" value="1"/>
</dbReference>
<organism evidence="7 8">
    <name type="scientific">Bradyrhizobium macuxiense</name>
    <dbReference type="NCBI Taxonomy" id="1755647"/>
    <lineage>
        <taxon>Bacteria</taxon>
        <taxon>Pseudomonadati</taxon>
        <taxon>Pseudomonadota</taxon>
        <taxon>Alphaproteobacteria</taxon>
        <taxon>Hyphomicrobiales</taxon>
        <taxon>Nitrobacteraceae</taxon>
        <taxon>Bradyrhizobium</taxon>
    </lineage>
</organism>
<dbReference type="AlphaFoldDB" id="A0A560KY90"/>
<reference evidence="7 8" key="1">
    <citation type="submission" date="2019-06" db="EMBL/GenBank/DDBJ databases">
        <title>Genomic Encyclopedia of Type Strains, Phase IV (KMG-V): Genome sequencing to study the core and pangenomes of soil and plant-associated prokaryotes.</title>
        <authorList>
            <person name="Whitman W."/>
        </authorList>
    </citation>
    <scope>NUCLEOTIDE SEQUENCE [LARGE SCALE GENOMIC DNA]</scope>
    <source>
        <strain evidence="7 8">BR 10355</strain>
    </source>
</reference>
<dbReference type="SMART" id="SM00382">
    <property type="entry name" value="AAA"/>
    <property type="match status" value="1"/>
</dbReference>
<proteinExistence type="inferred from homology"/>
<dbReference type="SUPFAM" id="SSF52540">
    <property type="entry name" value="P-loop containing nucleoside triphosphate hydrolases"/>
    <property type="match status" value="1"/>
</dbReference>
<dbReference type="Gene3D" id="3.40.50.300">
    <property type="entry name" value="P-loop containing nucleotide triphosphate hydrolases"/>
    <property type="match status" value="1"/>
</dbReference>
<keyword evidence="8" id="KW-1185">Reference proteome</keyword>
<dbReference type="EMBL" id="VITY01000019">
    <property type="protein sequence ID" value="TWB88089.1"/>
    <property type="molecule type" value="Genomic_DNA"/>
</dbReference>
<evidence type="ECO:0000256" key="1">
    <source>
        <dbReference type="ARBA" id="ARBA00005417"/>
    </source>
</evidence>
<dbReference type="InterPro" id="IPR003593">
    <property type="entry name" value="AAA+_ATPase"/>
</dbReference>
<dbReference type="STRING" id="1755647.AS156_17840"/>
<dbReference type="PROSITE" id="PS00211">
    <property type="entry name" value="ABC_TRANSPORTER_1"/>
    <property type="match status" value="1"/>
</dbReference>
<dbReference type="InterPro" id="IPR017871">
    <property type="entry name" value="ABC_transporter-like_CS"/>
</dbReference>
<evidence type="ECO:0000256" key="3">
    <source>
        <dbReference type="ARBA" id="ARBA00022741"/>
    </source>
</evidence>
<comment type="function">
    <text evidence="5">Involved in beta-(1--&gt;2)glucan export. Transmembrane domains (TMD) form a pore in the inner membrane and the ATP-binding domain (NBD) is responsible for energy generation.</text>
</comment>
<dbReference type="InterPro" id="IPR050763">
    <property type="entry name" value="ABC_transporter_ATP-binding"/>
</dbReference>
<dbReference type="PANTHER" id="PTHR42711">
    <property type="entry name" value="ABC TRANSPORTER ATP-BINDING PROTEIN"/>
    <property type="match status" value="1"/>
</dbReference>
<dbReference type="PROSITE" id="PS50893">
    <property type="entry name" value="ABC_TRANSPORTER_2"/>
    <property type="match status" value="1"/>
</dbReference>
<comment type="similarity">
    <text evidence="1">Belongs to the ABC transporter superfamily.</text>
</comment>
<name>A0A560KY90_9BRAD</name>
<accession>A0A560KY90</accession>
<evidence type="ECO:0000256" key="4">
    <source>
        <dbReference type="ARBA" id="ARBA00022840"/>
    </source>
</evidence>
<evidence type="ECO:0000256" key="5">
    <source>
        <dbReference type="ARBA" id="ARBA00024722"/>
    </source>
</evidence>
<dbReference type="InterPro" id="IPR027417">
    <property type="entry name" value="P-loop_NTPase"/>
</dbReference>
<dbReference type="PANTHER" id="PTHR42711:SF16">
    <property type="entry name" value="ABC TRANSPORTER ATP-BINDING PROTEIN"/>
    <property type="match status" value="1"/>
</dbReference>
<dbReference type="Pfam" id="PF00005">
    <property type="entry name" value="ABC_tran"/>
    <property type="match status" value="1"/>
</dbReference>
<keyword evidence="2" id="KW-0813">Transport</keyword>
<dbReference type="GO" id="GO:0016887">
    <property type="term" value="F:ATP hydrolysis activity"/>
    <property type="evidence" value="ECO:0007669"/>
    <property type="project" value="InterPro"/>
</dbReference>
<keyword evidence="4 7" id="KW-0067">ATP-binding</keyword>
<dbReference type="GO" id="GO:0005524">
    <property type="term" value="F:ATP binding"/>
    <property type="evidence" value="ECO:0007669"/>
    <property type="project" value="UniProtKB-KW"/>
</dbReference>
<protein>
    <submittedName>
        <fullName evidence="7">ABC-2 type transport system ATP-binding protein</fullName>
    </submittedName>
</protein>
<evidence type="ECO:0000256" key="2">
    <source>
        <dbReference type="ARBA" id="ARBA00022448"/>
    </source>
</evidence>
<evidence type="ECO:0000313" key="7">
    <source>
        <dbReference type="EMBL" id="TWB88089.1"/>
    </source>
</evidence>
<evidence type="ECO:0000313" key="8">
    <source>
        <dbReference type="Proteomes" id="UP000321304"/>
    </source>
</evidence>
<feature type="domain" description="ABC transporter" evidence="6">
    <location>
        <begin position="68"/>
        <end position="305"/>
    </location>
</feature>
<dbReference type="InterPro" id="IPR003439">
    <property type="entry name" value="ABC_transporter-like_ATP-bd"/>
</dbReference>
<sequence>MSARIEPKRPIPVNKPLIRLYHHIYGDMPQHGLIRISRSICPVRFTAPKRFLSKVTQPTSELPDRHHIMTSQLSALALRGLTKRFDRPAVDALDLTIRVGEFYALLGPNGAGKTTTLRMVAGLLRPDAGSVSILGIDALADPVAAKQIMAWVSDEPMIYDKLTPLEYLEFVAGLWGIDPRASEKSARNLLISLGLEPHLNERCEGFSKGMRQKVALAGALVHDPRLIILDEPLTGLDALSARHVKGLLQERVRTGCTVIMTTHILEVAERMADRIGVIASGRLIAEGTLNELREQNGRNDTTLEDMFIALVDTEAAAA</sequence>